<reference evidence="1" key="1">
    <citation type="submission" date="2016-02" db="EMBL/GenBank/DDBJ databases">
        <title>Draft Genome Sequence of Sporotomaculum syntrophicum Strain FB, a Syntrophic Benzoate Degrader.</title>
        <authorList>
            <person name="Nobu M.K."/>
            <person name="Narihiro T."/>
            <person name="Qiu Y.-L."/>
            <person name="Ohashi A."/>
            <person name="Liu W.-T."/>
            <person name="Yuji S."/>
        </authorList>
    </citation>
    <scope>NUCLEOTIDE SEQUENCE</scope>
    <source>
        <strain evidence="1">FB</strain>
    </source>
</reference>
<accession>A0A9D2WQ64</accession>
<keyword evidence="2" id="KW-1185">Reference proteome</keyword>
<comment type="caution">
    <text evidence="1">The sequence shown here is derived from an EMBL/GenBank/DDBJ whole genome shotgun (WGS) entry which is preliminary data.</text>
</comment>
<dbReference type="AlphaFoldDB" id="A0A9D2WQ64"/>
<protein>
    <submittedName>
        <fullName evidence="1">Uncharacterized protein</fullName>
    </submittedName>
</protein>
<proteinExistence type="predicted"/>
<name>A0A9D2WQ64_9FIRM</name>
<organism evidence="1 2">
    <name type="scientific">Sporotomaculum syntrophicum</name>
    <dbReference type="NCBI Taxonomy" id="182264"/>
    <lineage>
        <taxon>Bacteria</taxon>
        <taxon>Bacillati</taxon>
        <taxon>Bacillota</taxon>
        <taxon>Clostridia</taxon>
        <taxon>Eubacteriales</taxon>
        <taxon>Desulfallaceae</taxon>
        <taxon>Sporotomaculum</taxon>
    </lineage>
</organism>
<dbReference type="Proteomes" id="UP000798488">
    <property type="component" value="Unassembled WGS sequence"/>
</dbReference>
<sequence>MGSGQAVQRVCFYINRSGVIIMYEPATVAKIREWLEEDIKKGATHCLVNCDTWDLANGYEDYPLYIMPGENVHEVAR</sequence>
<dbReference type="EMBL" id="LSRS01000003">
    <property type="protein sequence ID" value="KAF1085545.1"/>
    <property type="molecule type" value="Genomic_DNA"/>
</dbReference>
<evidence type="ECO:0000313" key="1">
    <source>
        <dbReference type="EMBL" id="KAF1085545.1"/>
    </source>
</evidence>
<gene>
    <name evidence="1" type="ORF">SPSYN_01688</name>
</gene>
<evidence type="ECO:0000313" key="2">
    <source>
        <dbReference type="Proteomes" id="UP000798488"/>
    </source>
</evidence>